<protein>
    <recommendedName>
        <fullName evidence="5">FAD-binding domain-containing protein</fullName>
    </recommendedName>
</protein>
<evidence type="ECO:0000256" key="4">
    <source>
        <dbReference type="ARBA" id="ARBA00023027"/>
    </source>
</evidence>
<evidence type="ECO:0000313" key="6">
    <source>
        <dbReference type="EMBL" id="QKX53823.1"/>
    </source>
</evidence>
<dbReference type="AlphaFoldDB" id="A0A7H8QKS9"/>
<dbReference type="PRINTS" id="PR00420">
    <property type="entry name" value="RNGMNOXGNASE"/>
</dbReference>
<keyword evidence="1" id="KW-0285">Flavoprotein</keyword>
<dbReference type="OrthoDB" id="10016252at2759"/>
<proteinExistence type="predicted"/>
<dbReference type="Gene3D" id="3.50.50.60">
    <property type="entry name" value="FAD/NAD(P)-binding domain"/>
    <property type="match status" value="1"/>
</dbReference>
<organism evidence="6 7">
    <name type="scientific">Talaromyces rugulosus</name>
    <name type="common">Penicillium rugulosum</name>
    <dbReference type="NCBI Taxonomy" id="121627"/>
    <lineage>
        <taxon>Eukaryota</taxon>
        <taxon>Fungi</taxon>
        <taxon>Dikarya</taxon>
        <taxon>Ascomycota</taxon>
        <taxon>Pezizomycotina</taxon>
        <taxon>Eurotiomycetes</taxon>
        <taxon>Eurotiomycetidae</taxon>
        <taxon>Eurotiales</taxon>
        <taxon>Trichocomaceae</taxon>
        <taxon>Talaromyces</taxon>
        <taxon>Talaromyces sect. Islandici</taxon>
    </lineage>
</organism>
<dbReference type="GeneID" id="55988416"/>
<dbReference type="EMBL" id="CP055898">
    <property type="protein sequence ID" value="QKX53823.1"/>
    <property type="molecule type" value="Genomic_DNA"/>
</dbReference>
<evidence type="ECO:0000313" key="7">
    <source>
        <dbReference type="Proteomes" id="UP000509510"/>
    </source>
</evidence>
<dbReference type="GO" id="GO:0016491">
    <property type="term" value="F:oxidoreductase activity"/>
    <property type="evidence" value="ECO:0007669"/>
    <property type="project" value="UniProtKB-KW"/>
</dbReference>
<dbReference type="InterPro" id="IPR050631">
    <property type="entry name" value="PheA/TfdB_FAD_monoxygenase"/>
</dbReference>
<evidence type="ECO:0000256" key="2">
    <source>
        <dbReference type="ARBA" id="ARBA00022827"/>
    </source>
</evidence>
<keyword evidence="4" id="KW-0520">NAD</keyword>
<name>A0A7H8QKS9_TALRU</name>
<gene>
    <name evidence="6" type="ORF">TRUGW13939_00903</name>
</gene>
<dbReference type="InterPro" id="IPR002938">
    <property type="entry name" value="FAD-bd"/>
</dbReference>
<dbReference type="PANTHER" id="PTHR43476">
    <property type="entry name" value="3-(3-HYDROXY-PHENYL)PROPIONATE/3-HYDROXYCINNAMIC ACID HYDROXYLASE"/>
    <property type="match status" value="1"/>
</dbReference>
<dbReference type="InterPro" id="IPR036188">
    <property type="entry name" value="FAD/NAD-bd_sf"/>
</dbReference>
<evidence type="ECO:0000256" key="1">
    <source>
        <dbReference type="ARBA" id="ARBA00022630"/>
    </source>
</evidence>
<dbReference type="Proteomes" id="UP000509510">
    <property type="component" value="Chromosome I"/>
</dbReference>
<keyword evidence="7" id="KW-1185">Reference proteome</keyword>
<dbReference type="Gene3D" id="3.30.70.2450">
    <property type="match status" value="1"/>
</dbReference>
<dbReference type="KEGG" id="trg:TRUGW13939_00903"/>
<dbReference type="GO" id="GO:0071949">
    <property type="term" value="F:FAD binding"/>
    <property type="evidence" value="ECO:0007669"/>
    <property type="project" value="InterPro"/>
</dbReference>
<reference evidence="7" key="1">
    <citation type="submission" date="2020-06" db="EMBL/GenBank/DDBJ databases">
        <title>A chromosome-scale genome assembly of Talaromyces rugulosus W13939.</title>
        <authorList>
            <person name="Wang B."/>
            <person name="Guo L."/>
            <person name="Ye K."/>
            <person name="Wang L."/>
        </authorList>
    </citation>
    <scope>NUCLEOTIDE SEQUENCE [LARGE SCALE GENOMIC DNA]</scope>
    <source>
        <strain evidence="7">W13939</strain>
    </source>
</reference>
<sequence length="408" mass="45729">MIAPKFKTIIVGAGPAGLLLALLLSRHGMSVTVCEAAPKLDNRPRATHYGTPAVYELRRAGVLDDVLAEGLITRKLCWRKLDGTYLTGIDNDVLGNDPDRVVCLPLNRLCQILARHLERGPSAEVKWNHRITSIGQDSDNAWVGVSTPEGGITLEADYIIGCDGANSQIRRSLYGDKNFPGKTWDEQIVATNVYYDFDKYGYEDANFIIDSEHWHMASRITRDGMWRVSYGEKAGITHEELAARQPMKFAKILPGNPSSDQYTLANFSPYRVHQRLAERMRKGRFLLAADAAHLCNPFGGLGLTGGIVDVGGLSDCLYGIWTGQASPDILDIYDEVRRQKYRDIVDPISSENLRRMFDNDPQTVLELGKDKFLEMCVKAEKDVKLAREMALGFNVLKYDFRQHYTTPK</sequence>
<feature type="domain" description="FAD-binding" evidence="5">
    <location>
        <begin position="7"/>
        <end position="346"/>
    </location>
</feature>
<keyword evidence="2" id="KW-0274">FAD</keyword>
<dbReference type="RefSeq" id="XP_035340002.1">
    <property type="nucleotide sequence ID" value="XM_035484109.1"/>
</dbReference>
<evidence type="ECO:0000259" key="5">
    <source>
        <dbReference type="Pfam" id="PF01494"/>
    </source>
</evidence>
<dbReference type="Pfam" id="PF01494">
    <property type="entry name" value="FAD_binding_3"/>
    <property type="match status" value="1"/>
</dbReference>
<dbReference type="PANTHER" id="PTHR43476:SF4">
    <property type="entry name" value="BLR0106 PROTEIN"/>
    <property type="match status" value="1"/>
</dbReference>
<keyword evidence="3" id="KW-0560">Oxidoreductase</keyword>
<evidence type="ECO:0000256" key="3">
    <source>
        <dbReference type="ARBA" id="ARBA00023002"/>
    </source>
</evidence>
<accession>A0A7H8QKS9</accession>
<dbReference type="SUPFAM" id="SSF51905">
    <property type="entry name" value="FAD/NAD(P)-binding domain"/>
    <property type="match status" value="1"/>
</dbReference>